<feature type="compositionally biased region" description="Low complexity" evidence="1">
    <location>
        <begin position="137"/>
        <end position="153"/>
    </location>
</feature>
<organism evidence="2 3">
    <name type="scientific">Ephemerocybe angulata</name>
    <dbReference type="NCBI Taxonomy" id="980116"/>
    <lineage>
        <taxon>Eukaryota</taxon>
        <taxon>Fungi</taxon>
        <taxon>Dikarya</taxon>
        <taxon>Basidiomycota</taxon>
        <taxon>Agaricomycotina</taxon>
        <taxon>Agaricomycetes</taxon>
        <taxon>Agaricomycetidae</taxon>
        <taxon>Agaricales</taxon>
        <taxon>Agaricineae</taxon>
        <taxon>Psathyrellaceae</taxon>
        <taxon>Ephemerocybe</taxon>
    </lineage>
</organism>
<feature type="region of interest" description="Disordered" evidence="1">
    <location>
        <begin position="56"/>
        <end position="153"/>
    </location>
</feature>
<feature type="region of interest" description="Disordered" evidence="1">
    <location>
        <begin position="170"/>
        <end position="215"/>
    </location>
</feature>
<feature type="compositionally biased region" description="Polar residues" evidence="1">
    <location>
        <begin position="14"/>
        <end position="27"/>
    </location>
</feature>
<accession>A0A8H5B6E0</accession>
<evidence type="ECO:0000313" key="2">
    <source>
        <dbReference type="EMBL" id="KAF5317364.1"/>
    </source>
</evidence>
<reference evidence="2 3" key="1">
    <citation type="journal article" date="2020" name="ISME J.">
        <title>Uncovering the hidden diversity of litter-decomposition mechanisms in mushroom-forming fungi.</title>
        <authorList>
            <person name="Floudas D."/>
            <person name="Bentzer J."/>
            <person name="Ahren D."/>
            <person name="Johansson T."/>
            <person name="Persson P."/>
            <person name="Tunlid A."/>
        </authorList>
    </citation>
    <scope>NUCLEOTIDE SEQUENCE [LARGE SCALE GENOMIC DNA]</scope>
    <source>
        <strain evidence="2 3">CBS 175.51</strain>
    </source>
</reference>
<dbReference type="EMBL" id="JAACJK010000219">
    <property type="protein sequence ID" value="KAF5317364.1"/>
    <property type="molecule type" value="Genomic_DNA"/>
</dbReference>
<sequence>MDDHRDHQVRDSNNHGSTNKKPPSNLTLAGPKAEVDAYEGSEFHIKFRQLVTTPIPPPISGMQSARGLVGSASASDAPNSGRSATDAIGSGRAKSKAVENPKFNFRAPPVDTKEFGFGNKKRKRDEDERGGLRDGKSNGASDSRGGSGSKASSAAAQFLTDVLPGFIPAKLARSNGAVRTEEGRESGGGGNQTDDREGHSTRQRKTDSVKVEPDAIIDLSSEVTKRPKVEQTDDGNALGVKDVDREYLSDVLDPVAHSSLPFEDNADLDRIFEPLERFEAQKKAEAEAAVKERKKNAIDAEERRKAEVEARRAAEEEAEWRRKAEAEAEQRRKAEVEAEQRRKAADEAEARRRADEEVEGRRRAEAREVRQPDTVQSPVTKLEDGLIEPRRISEIEMSHDGMYSDGEAFMDHSMDNEGGESMSTSSPDLELQYPTEDTPMEPQPTQAQALVTRVYPPPVPSCSMPEHDTLRNDLRLSRDDVSALEHDLEGFRVTLRERDAEIAELRDYKNRADAHMRWMDRELDDARADTLGVRERAELHAQHAQRVEGSLRESLRESESALAKAKKLLGARTEELTVAQAFMVTADKFSVADVSRLVEQLNDDAYQCAVMVSDTVLAQREALEGRDLQEDTEEERKYVREARQLVVSVWGEDVVGRYEADIKKDGDTFLFETVVQSASVMRMKDIMQRMYLGKLEGVNKVLVNMWEGIKKTHEKSIAKNWLSMMHTQLKGQRVENEDTLRRLVSLTCTAGYRIRDDGSPGSDLPVRLQGKLEEMTQKALKIKEMAAEGVLSAEIEVFAPKSRRSFDPEWMEDAFAFEARGSSTVVHDTKGKAPIVVSTGLGVQCCLKGRSEVALLLQSALETPARDGLAAMPGIEPPD</sequence>
<dbReference type="Proteomes" id="UP000541558">
    <property type="component" value="Unassembled WGS sequence"/>
</dbReference>
<gene>
    <name evidence="2" type="ORF">D9611_003535</name>
</gene>
<feature type="compositionally biased region" description="Basic and acidic residues" evidence="1">
    <location>
        <begin position="290"/>
        <end position="371"/>
    </location>
</feature>
<keyword evidence="3" id="KW-1185">Reference proteome</keyword>
<feature type="region of interest" description="Disordered" evidence="1">
    <location>
        <begin position="1"/>
        <end position="33"/>
    </location>
</feature>
<dbReference type="OrthoDB" id="3083611at2759"/>
<evidence type="ECO:0000313" key="3">
    <source>
        <dbReference type="Proteomes" id="UP000541558"/>
    </source>
</evidence>
<comment type="caution">
    <text evidence="2">The sequence shown here is derived from an EMBL/GenBank/DDBJ whole genome shotgun (WGS) entry which is preliminary data.</text>
</comment>
<protein>
    <submittedName>
        <fullName evidence="2">Uncharacterized protein</fullName>
    </submittedName>
</protein>
<feature type="compositionally biased region" description="Basic and acidic residues" evidence="1">
    <location>
        <begin position="381"/>
        <end position="390"/>
    </location>
</feature>
<proteinExistence type="predicted"/>
<feature type="region of interest" description="Disordered" evidence="1">
    <location>
        <begin position="290"/>
        <end position="390"/>
    </location>
</feature>
<feature type="compositionally biased region" description="Basic and acidic residues" evidence="1">
    <location>
        <begin position="193"/>
        <end position="213"/>
    </location>
</feature>
<dbReference type="AlphaFoldDB" id="A0A8H5B6E0"/>
<name>A0A8H5B6E0_9AGAR</name>
<feature type="compositionally biased region" description="Basic and acidic residues" evidence="1">
    <location>
        <begin position="124"/>
        <end position="136"/>
    </location>
</feature>
<feature type="compositionally biased region" description="Polar residues" evidence="1">
    <location>
        <begin position="72"/>
        <end position="83"/>
    </location>
</feature>
<feature type="compositionally biased region" description="Basic and acidic residues" evidence="1">
    <location>
        <begin position="1"/>
        <end position="13"/>
    </location>
</feature>
<evidence type="ECO:0000256" key="1">
    <source>
        <dbReference type="SAM" id="MobiDB-lite"/>
    </source>
</evidence>